<sequence length="203" mass="22239">MVALPSMAQVVAWFGWGNGPGAIAAVSAVLTIVVLLAPVIAGLILFGLERLQVSLIGALNRDLAYFFVNFVTFPGTFVHEMSHLVFAVITGAEVNEVCMFENDGGRLGHISYRTRGPWFMAAVQHSLTAVAPTVVGFALGYVLLKYIFAGTHSVWAYVGLWYLVISLIDHSTMSDSDLEHYFQGVWIFILPVFLVFFGLGYWG</sequence>
<dbReference type="Proteomes" id="UP000000517">
    <property type="component" value="Chromosome"/>
</dbReference>
<dbReference type="EMBL" id="CP002158">
    <property type="protein sequence ID" value="ADL24871.1"/>
    <property type="molecule type" value="Genomic_DNA"/>
</dbReference>
<evidence type="ECO:0000313" key="2">
    <source>
        <dbReference type="EMBL" id="ACX75427.1"/>
    </source>
</evidence>
<feature type="transmembrane region" description="Helical" evidence="1">
    <location>
        <begin position="118"/>
        <end position="140"/>
    </location>
</feature>
<proteinExistence type="predicted"/>
<dbReference type="Proteomes" id="UP000001497">
    <property type="component" value="Chromosome"/>
</dbReference>
<feature type="transmembrane region" description="Helical" evidence="1">
    <location>
        <begin position="180"/>
        <end position="202"/>
    </location>
</feature>
<dbReference type="PATRIC" id="fig|59374.8.peg.2247"/>
<evidence type="ECO:0000313" key="3">
    <source>
        <dbReference type="EMBL" id="ADL24871.1"/>
    </source>
</evidence>
<accession>C9RS91</accession>
<keyword evidence="5" id="KW-1185">Reference proteome</keyword>
<reference evidence="4" key="2">
    <citation type="submission" date="2010-08" db="EMBL/GenBank/DDBJ databases">
        <title>Complete sequence of Fibrobacter succinogenes subsp. succinogenes S85.</title>
        <authorList>
            <person name="Durkin A.S."/>
            <person name="Nelson K.E."/>
            <person name="Morrison M."/>
            <person name="Forsberg C.W."/>
            <person name="Wilson D.B."/>
            <person name="Russell J.B."/>
            <person name="Cann I.K.O."/>
            <person name="Mackie R.I."/>
            <person name="White B.A."/>
        </authorList>
    </citation>
    <scope>NUCLEOTIDE SEQUENCE [LARGE SCALE GENOMIC DNA]</scope>
    <source>
        <strain evidence="4">ATCC 19169 / S85</strain>
    </source>
</reference>
<dbReference type="STRING" id="59374.FSU_2340"/>
<reference evidence="3" key="3">
    <citation type="submission" date="2010-08" db="EMBL/GenBank/DDBJ databases">
        <authorList>
            <person name="Durkin A.S."/>
            <person name="Nelson K.E."/>
            <person name="Morrison M."/>
            <person name="Forsberg C.W."/>
            <person name="Wilson D.B."/>
            <person name="Russell J.B."/>
            <person name="Cann I.K.O."/>
            <person name="Mackie R.I."/>
            <person name="White B.A."/>
        </authorList>
    </citation>
    <scope>NUCLEOTIDE SEQUENCE</scope>
    <source>
        <strain evidence="3">S85</strain>
    </source>
</reference>
<keyword evidence="1" id="KW-1133">Transmembrane helix</keyword>
<reference evidence="2 5" key="1">
    <citation type="submission" date="2009-10" db="EMBL/GenBank/DDBJ databases">
        <title>Complete sequence of Fibrobacter succinogenes subsp. succinogenes S85.</title>
        <authorList>
            <consortium name="US DOE Joint Genome Institute"/>
            <person name="Lucas S."/>
            <person name="Copeland A."/>
            <person name="Lapidus A."/>
            <person name="Glavina del Rio T."/>
            <person name="Tice H."/>
            <person name="Bruce D."/>
            <person name="Goodwin L."/>
            <person name="Pitluck S."/>
            <person name="Chertkov O."/>
            <person name="Detter J.C."/>
            <person name="Han C."/>
            <person name="Tapia R."/>
            <person name="Larimer F."/>
            <person name="Land M."/>
            <person name="Hauser L."/>
            <person name="Kyrpides N."/>
            <person name="Mikhailova N."/>
            <person name="Weimer P.J."/>
            <person name="Stevenson D.M."/>
            <person name="Boyum J."/>
            <person name="Brumm P.I."/>
            <person name="Mead D."/>
        </authorList>
    </citation>
    <scope>NUCLEOTIDE SEQUENCE [LARGE SCALE GENOMIC DNA]</scope>
    <source>
        <strain evidence="5">ATCC 19169 / S85</strain>
        <strain evidence="2">S85</strain>
    </source>
</reference>
<evidence type="ECO:0000256" key="1">
    <source>
        <dbReference type="SAM" id="Phobius"/>
    </source>
</evidence>
<protein>
    <submittedName>
        <fullName evidence="3">Putative membrane protein</fullName>
    </submittedName>
</protein>
<name>C9RS91_FIBSS</name>
<keyword evidence="1" id="KW-0812">Transmembrane</keyword>
<dbReference type="HOGENOM" id="CLU_1330041_0_0_0"/>
<dbReference type="OrthoDB" id="258743at2"/>
<dbReference type="EMBL" id="CP001792">
    <property type="protein sequence ID" value="ACX75427.1"/>
    <property type="molecule type" value="Genomic_DNA"/>
</dbReference>
<evidence type="ECO:0000313" key="4">
    <source>
        <dbReference type="Proteomes" id="UP000000517"/>
    </source>
</evidence>
<dbReference type="KEGG" id="fsu:Fisuc_1835"/>
<feature type="transmembrane region" description="Helical" evidence="1">
    <location>
        <begin position="146"/>
        <end position="168"/>
    </location>
</feature>
<organism evidence="3 4">
    <name type="scientific">Fibrobacter succinogenes (strain ATCC 19169 / S85)</name>
    <dbReference type="NCBI Taxonomy" id="59374"/>
    <lineage>
        <taxon>Bacteria</taxon>
        <taxon>Pseudomonadati</taxon>
        <taxon>Fibrobacterota</taxon>
        <taxon>Fibrobacteria</taxon>
        <taxon>Fibrobacterales</taxon>
        <taxon>Fibrobacteraceae</taxon>
        <taxon>Fibrobacter</taxon>
    </lineage>
</organism>
<gene>
    <name evidence="2" type="ordered locus">Fisuc_1835</name>
    <name evidence="3" type="ordered locus">FSU_2340</name>
</gene>
<dbReference type="RefSeq" id="WP_014546500.1">
    <property type="nucleotide sequence ID" value="NC_013410.1"/>
</dbReference>
<feature type="transmembrane region" description="Helical" evidence="1">
    <location>
        <begin position="22"/>
        <end position="46"/>
    </location>
</feature>
<evidence type="ECO:0000313" key="5">
    <source>
        <dbReference type="Proteomes" id="UP000001497"/>
    </source>
</evidence>
<dbReference type="eggNOG" id="ENOG5031I24">
    <property type="taxonomic scope" value="Bacteria"/>
</dbReference>
<dbReference type="AlphaFoldDB" id="C9RS91"/>
<dbReference type="KEGG" id="fsc:FSU_2340"/>
<keyword evidence="1" id="KW-0472">Membrane</keyword>